<comment type="caution">
    <text evidence="1">The sequence shown here is derived from an EMBL/GenBank/DDBJ whole genome shotgun (WGS) entry which is preliminary data.</text>
</comment>
<protein>
    <submittedName>
        <fullName evidence="1">Uncharacterized protein</fullName>
    </submittedName>
</protein>
<dbReference type="EMBL" id="CAJOBG010006264">
    <property type="protein sequence ID" value="CAF4181508.1"/>
    <property type="molecule type" value="Genomic_DNA"/>
</dbReference>
<gene>
    <name evidence="1" type="ORF">OVN521_LOCUS25304</name>
</gene>
<name>A0A819ZWF4_9BILA</name>
<proteinExistence type="predicted"/>
<organism evidence="1 2">
    <name type="scientific">Rotaria magnacalcarata</name>
    <dbReference type="NCBI Taxonomy" id="392030"/>
    <lineage>
        <taxon>Eukaryota</taxon>
        <taxon>Metazoa</taxon>
        <taxon>Spiralia</taxon>
        <taxon>Gnathifera</taxon>
        <taxon>Rotifera</taxon>
        <taxon>Eurotatoria</taxon>
        <taxon>Bdelloidea</taxon>
        <taxon>Philodinida</taxon>
        <taxon>Philodinidae</taxon>
        <taxon>Rotaria</taxon>
    </lineage>
</organism>
<reference evidence="1" key="1">
    <citation type="submission" date="2021-02" db="EMBL/GenBank/DDBJ databases">
        <authorList>
            <person name="Nowell W R."/>
        </authorList>
    </citation>
    <scope>NUCLEOTIDE SEQUENCE</scope>
</reference>
<keyword evidence="2" id="KW-1185">Reference proteome</keyword>
<evidence type="ECO:0000313" key="2">
    <source>
        <dbReference type="Proteomes" id="UP000663866"/>
    </source>
</evidence>
<accession>A0A819ZWF4</accession>
<dbReference type="AlphaFoldDB" id="A0A819ZWF4"/>
<sequence>AVPPTLIVFVLRAYSPDKHLE</sequence>
<evidence type="ECO:0000313" key="1">
    <source>
        <dbReference type="EMBL" id="CAF4181508.1"/>
    </source>
</evidence>
<dbReference type="Proteomes" id="UP000663866">
    <property type="component" value="Unassembled WGS sequence"/>
</dbReference>
<feature type="non-terminal residue" evidence="1">
    <location>
        <position position="1"/>
    </location>
</feature>